<evidence type="ECO:0000313" key="3">
    <source>
        <dbReference type="WBParaSite" id="SMUV_0000157001-mRNA-1"/>
    </source>
</evidence>
<evidence type="ECO:0000256" key="1">
    <source>
        <dbReference type="SAM" id="MobiDB-lite"/>
    </source>
</evidence>
<keyword evidence="2" id="KW-1185">Reference proteome</keyword>
<accession>A0A0N5ABP4</accession>
<feature type="compositionally biased region" description="Basic and acidic residues" evidence="1">
    <location>
        <begin position="1"/>
        <end position="18"/>
    </location>
</feature>
<feature type="compositionally biased region" description="Basic and acidic residues" evidence="1">
    <location>
        <begin position="57"/>
        <end position="68"/>
    </location>
</feature>
<evidence type="ECO:0000313" key="2">
    <source>
        <dbReference type="Proteomes" id="UP000046393"/>
    </source>
</evidence>
<dbReference type="WBParaSite" id="SMUV_0000157001-mRNA-1">
    <property type="protein sequence ID" value="SMUV_0000157001-mRNA-1"/>
    <property type="gene ID" value="SMUV_0000157001"/>
</dbReference>
<feature type="compositionally biased region" description="Low complexity" evidence="1">
    <location>
        <begin position="26"/>
        <end position="38"/>
    </location>
</feature>
<organism evidence="2 3">
    <name type="scientific">Syphacia muris</name>
    <dbReference type="NCBI Taxonomy" id="451379"/>
    <lineage>
        <taxon>Eukaryota</taxon>
        <taxon>Metazoa</taxon>
        <taxon>Ecdysozoa</taxon>
        <taxon>Nematoda</taxon>
        <taxon>Chromadorea</taxon>
        <taxon>Rhabditida</taxon>
        <taxon>Spirurina</taxon>
        <taxon>Oxyuridomorpha</taxon>
        <taxon>Oxyuroidea</taxon>
        <taxon>Oxyuridae</taxon>
        <taxon>Syphacia</taxon>
    </lineage>
</organism>
<dbReference type="Proteomes" id="UP000046393">
    <property type="component" value="Unplaced"/>
</dbReference>
<name>A0A0N5ABP4_9BILA</name>
<sequence length="94" mass="10845">MYHLHEPRHCEYLSRQEPAKIPPKQVNVSNNGDNNNDETNVKRCENTDVCEDVDDRYDDKENDDRTAVDDDDDDDDGRMGNGSWSIEDDVLDSN</sequence>
<dbReference type="AlphaFoldDB" id="A0A0N5ABP4"/>
<proteinExistence type="predicted"/>
<feature type="region of interest" description="Disordered" evidence="1">
    <location>
        <begin position="1"/>
        <end position="94"/>
    </location>
</feature>
<reference evidence="3" key="1">
    <citation type="submission" date="2017-02" db="UniProtKB">
        <authorList>
            <consortium name="WormBaseParasite"/>
        </authorList>
    </citation>
    <scope>IDENTIFICATION</scope>
</reference>
<protein>
    <submittedName>
        <fullName evidence="3">ELM2 domain-containing protein</fullName>
    </submittedName>
</protein>